<feature type="transmembrane region" description="Helical" evidence="1">
    <location>
        <begin position="70"/>
        <end position="91"/>
    </location>
</feature>
<keyword evidence="1" id="KW-0472">Membrane</keyword>
<dbReference type="InterPro" id="IPR023394">
    <property type="entry name" value="Sec7_C_sf"/>
</dbReference>
<reference evidence="4" key="1">
    <citation type="submission" date="2011-05" db="EMBL/GenBank/DDBJ databases">
        <title>The genome sequence of Vittaforma corneae strain ATCC 50505.</title>
        <authorList>
            <consortium name="The Broad Institute Genome Sequencing Platform"/>
            <person name="Cuomo C."/>
            <person name="Didier E."/>
            <person name="Bowers L."/>
            <person name="Young S.K."/>
            <person name="Zeng Q."/>
            <person name="Gargeya S."/>
            <person name="Fitzgerald M."/>
            <person name="Haas B."/>
            <person name="Abouelleil A."/>
            <person name="Alvarado L."/>
            <person name="Arachchi H.M."/>
            <person name="Berlin A."/>
            <person name="Chapman S.B."/>
            <person name="Gearin G."/>
            <person name="Goldberg J."/>
            <person name="Griggs A."/>
            <person name="Gujja S."/>
            <person name="Hansen M."/>
            <person name="Heiman D."/>
            <person name="Howarth C."/>
            <person name="Larimer J."/>
            <person name="Lui A."/>
            <person name="MacDonald P.J.P."/>
            <person name="McCowen C."/>
            <person name="Montmayeur A."/>
            <person name="Murphy C."/>
            <person name="Neiman D."/>
            <person name="Pearson M."/>
            <person name="Priest M."/>
            <person name="Roberts A."/>
            <person name="Saif S."/>
            <person name="Shea T."/>
            <person name="Sisk P."/>
            <person name="Stolte C."/>
            <person name="Sykes S."/>
            <person name="Wortman J."/>
            <person name="Nusbaum C."/>
            <person name="Birren B."/>
        </authorList>
    </citation>
    <scope>NUCLEOTIDE SEQUENCE [LARGE SCALE GENOMIC DNA]</scope>
    <source>
        <strain evidence="4">ATCC 50505</strain>
    </source>
</reference>
<dbReference type="SUPFAM" id="SSF48425">
    <property type="entry name" value="Sec7 domain"/>
    <property type="match status" value="1"/>
</dbReference>
<dbReference type="GO" id="GO:0032012">
    <property type="term" value="P:regulation of ARF protein signal transduction"/>
    <property type="evidence" value="ECO:0007669"/>
    <property type="project" value="InterPro"/>
</dbReference>
<evidence type="ECO:0000259" key="2">
    <source>
        <dbReference type="PROSITE" id="PS50190"/>
    </source>
</evidence>
<dbReference type="GO" id="GO:0005085">
    <property type="term" value="F:guanyl-nucleotide exchange factor activity"/>
    <property type="evidence" value="ECO:0007669"/>
    <property type="project" value="InterPro"/>
</dbReference>
<dbReference type="Gene3D" id="1.10.1000.11">
    <property type="entry name" value="Arf Nucleotide-binding Site Opener,domain 2"/>
    <property type="match status" value="1"/>
</dbReference>
<evidence type="ECO:0000256" key="1">
    <source>
        <dbReference type="SAM" id="Phobius"/>
    </source>
</evidence>
<dbReference type="SMART" id="SM00222">
    <property type="entry name" value="Sec7"/>
    <property type="match status" value="1"/>
</dbReference>
<evidence type="ECO:0000313" key="4">
    <source>
        <dbReference type="Proteomes" id="UP000011082"/>
    </source>
</evidence>
<dbReference type="PANTHER" id="PTHR10663:SF388">
    <property type="entry name" value="GOLGI-SPECIFIC BREFELDIN A-RESISTANCE GUANINE NUCLEOTIDE EXCHANGE FACTOR 1"/>
    <property type="match status" value="1"/>
</dbReference>
<dbReference type="GO" id="GO:0012505">
    <property type="term" value="C:endomembrane system"/>
    <property type="evidence" value="ECO:0007669"/>
    <property type="project" value="UniProtKB-ARBA"/>
</dbReference>
<dbReference type="InterPro" id="IPR000904">
    <property type="entry name" value="Sec7_dom"/>
</dbReference>
<dbReference type="AlphaFoldDB" id="L2GLJ5"/>
<dbReference type="GO" id="GO:0005737">
    <property type="term" value="C:cytoplasm"/>
    <property type="evidence" value="ECO:0007669"/>
    <property type="project" value="UniProtKB-ARBA"/>
</dbReference>
<dbReference type="InterPro" id="IPR035999">
    <property type="entry name" value="Sec7_dom_sf"/>
</dbReference>
<protein>
    <recommendedName>
        <fullName evidence="2">SEC7 domain-containing protein</fullName>
    </recommendedName>
</protein>
<dbReference type="GO" id="GO:0016192">
    <property type="term" value="P:vesicle-mediated transport"/>
    <property type="evidence" value="ECO:0007669"/>
    <property type="project" value="UniProtKB-ARBA"/>
</dbReference>
<gene>
    <name evidence="3" type="ORF">VICG_01262</name>
</gene>
<keyword evidence="4" id="KW-1185">Reference proteome</keyword>
<dbReference type="VEuPathDB" id="MicrosporidiaDB:VICG_01262"/>
<organism evidence="3 4">
    <name type="scientific">Vittaforma corneae (strain ATCC 50505)</name>
    <name type="common">Microsporidian parasite</name>
    <name type="synonym">Nosema corneum</name>
    <dbReference type="NCBI Taxonomy" id="993615"/>
    <lineage>
        <taxon>Eukaryota</taxon>
        <taxon>Fungi</taxon>
        <taxon>Fungi incertae sedis</taxon>
        <taxon>Microsporidia</taxon>
        <taxon>Nosematidae</taxon>
        <taxon>Vittaforma</taxon>
    </lineage>
</organism>
<sequence length="368" mass="43413">MTLTKATNKEFVHYLEVMLRFPHKSIDFDDLVDVKFTAQDKYLNQLVYIYFSIIEQCYSQMSYEQKLKVLFRYLFLFSTHIMLDLSIYRLFANVLERDFLHFFVDRKLFLNFPFTKEFILDFAHRLPEKIIKVGYELPVFRSLVYFCCSSDTQHSPTPLNWIIRRWNIQTKQSIPSLFYHHDCTLFLEPIAHEKFQSLDNPLLELRKDLKNCSNCCICFSQKNSEAKIQKCLQMKHDMAQSIDEFNRSNVMCSPLSIDVVRLLPSIDIKSLGAFLCKEKNLPCLIRFAQSFDFKDTGILEALRIFLSSFVMGGESQVIDRVITVYANEFVNQNIGNIKDFPESLRWQDTQNTKKTAREYLTDLLSLIQ</sequence>
<evidence type="ECO:0000313" key="3">
    <source>
        <dbReference type="EMBL" id="ELA41758.1"/>
    </source>
</evidence>
<dbReference type="EMBL" id="JH370139">
    <property type="protein sequence ID" value="ELA41758.1"/>
    <property type="molecule type" value="Genomic_DNA"/>
</dbReference>
<dbReference type="Proteomes" id="UP000011082">
    <property type="component" value="Unassembled WGS sequence"/>
</dbReference>
<dbReference type="HOGENOM" id="CLU_752733_0_0_1"/>
<dbReference type="RefSeq" id="XP_007604708.1">
    <property type="nucleotide sequence ID" value="XM_007604646.1"/>
</dbReference>
<dbReference type="InParanoid" id="L2GLJ5"/>
<name>L2GLJ5_VITCO</name>
<proteinExistence type="predicted"/>
<feature type="domain" description="SEC7" evidence="2">
    <location>
        <begin position="264"/>
        <end position="349"/>
    </location>
</feature>
<dbReference type="STRING" id="993615.L2GLJ5"/>
<dbReference type="OrthoDB" id="430364at2759"/>
<dbReference type="PROSITE" id="PS50190">
    <property type="entry name" value="SEC7"/>
    <property type="match status" value="1"/>
</dbReference>
<dbReference type="PANTHER" id="PTHR10663">
    <property type="entry name" value="GUANYL-NUCLEOTIDE EXCHANGE FACTOR"/>
    <property type="match status" value="1"/>
</dbReference>
<dbReference type="GeneID" id="19881973"/>
<keyword evidence="1" id="KW-1133">Transmembrane helix</keyword>
<accession>L2GLJ5</accession>
<dbReference type="Pfam" id="PF01369">
    <property type="entry name" value="Sec7"/>
    <property type="match status" value="1"/>
</dbReference>
<keyword evidence="1" id="KW-0812">Transmembrane</keyword>